<dbReference type="EMBL" id="HBFC01023611">
    <property type="protein sequence ID" value="CAD8711493.1"/>
    <property type="molecule type" value="Transcribed_RNA"/>
</dbReference>
<feature type="region of interest" description="Disordered" evidence="1">
    <location>
        <begin position="1"/>
        <end position="131"/>
    </location>
</feature>
<accession>A0A7S0SQS1</accession>
<feature type="compositionally biased region" description="Polar residues" evidence="1">
    <location>
        <begin position="1"/>
        <end position="11"/>
    </location>
</feature>
<evidence type="ECO:0000256" key="1">
    <source>
        <dbReference type="SAM" id="MobiDB-lite"/>
    </source>
</evidence>
<evidence type="ECO:0000313" key="2">
    <source>
        <dbReference type="EMBL" id="CAD8711493.1"/>
    </source>
</evidence>
<organism evidence="2">
    <name type="scientific">Mantoniella antarctica</name>
    <dbReference type="NCBI Taxonomy" id="81844"/>
    <lineage>
        <taxon>Eukaryota</taxon>
        <taxon>Viridiplantae</taxon>
        <taxon>Chlorophyta</taxon>
        <taxon>Mamiellophyceae</taxon>
        <taxon>Mamiellales</taxon>
        <taxon>Mamiellaceae</taxon>
        <taxon>Mantoniella</taxon>
    </lineage>
</organism>
<feature type="compositionally biased region" description="Acidic residues" evidence="1">
    <location>
        <begin position="121"/>
        <end position="131"/>
    </location>
</feature>
<gene>
    <name evidence="2" type="ORF">MANT1106_LOCUS14180</name>
</gene>
<reference evidence="2" key="1">
    <citation type="submission" date="2021-01" db="EMBL/GenBank/DDBJ databases">
        <authorList>
            <person name="Corre E."/>
            <person name="Pelletier E."/>
            <person name="Niang G."/>
            <person name="Scheremetjew M."/>
            <person name="Finn R."/>
            <person name="Kale V."/>
            <person name="Holt S."/>
            <person name="Cochrane G."/>
            <person name="Meng A."/>
            <person name="Brown T."/>
            <person name="Cohen L."/>
        </authorList>
    </citation>
    <scope>NUCLEOTIDE SEQUENCE</scope>
    <source>
        <strain evidence="2">SL-175</strain>
    </source>
</reference>
<dbReference type="AlphaFoldDB" id="A0A7S0SQS1"/>
<protein>
    <submittedName>
        <fullName evidence="2">Uncharacterized protein</fullName>
    </submittedName>
</protein>
<proteinExistence type="predicted"/>
<name>A0A7S0SQS1_9CHLO</name>
<sequence>MSVPSVVTRSGTRGGAAVGSGRNDVVEGVGRQVPDHMDTGGGGGGSGSGAHIKDTPSGVRGAEGSVFRDAALGAGTHEGLAPETITTESGGANGAHDGDCDEDDDDDHKVIQQNDGTTDTRDDDDEIIDLT</sequence>
<feature type="compositionally biased region" description="Gly residues" evidence="1">
    <location>
        <begin position="39"/>
        <end position="48"/>
    </location>
</feature>